<dbReference type="RefSeq" id="WP_170127728.1">
    <property type="nucleotide sequence ID" value="NZ_JACHJF010000011.1"/>
</dbReference>
<feature type="compositionally biased region" description="Basic and acidic residues" evidence="1">
    <location>
        <begin position="282"/>
        <end position="300"/>
    </location>
</feature>
<gene>
    <name evidence="3" type="ORF">FHS36_003628</name>
</gene>
<evidence type="ECO:0000313" key="4">
    <source>
        <dbReference type="Proteomes" id="UP000528608"/>
    </source>
</evidence>
<proteinExistence type="predicted"/>
<organism evidence="3 4">
    <name type="scientific">Streptomyces eurocidicus</name>
    <name type="common">Streptoverticillium eurocidicus</name>
    <dbReference type="NCBI Taxonomy" id="66423"/>
    <lineage>
        <taxon>Bacteria</taxon>
        <taxon>Bacillati</taxon>
        <taxon>Actinomycetota</taxon>
        <taxon>Actinomycetes</taxon>
        <taxon>Kitasatosporales</taxon>
        <taxon>Streptomycetaceae</taxon>
        <taxon>Streptomyces</taxon>
    </lineage>
</organism>
<feature type="region of interest" description="Disordered" evidence="1">
    <location>
        <begin position="270"/>
        <end position="337"/>
    </location>
</feature>
<evidence type="ECO:0000259" key="2">
    <source>
        <dbReference type="Pfam" id="PF05598"/>
    </source>
</evidence>
<feature type="compositionally biased region" description="Basic and acidic residues" evidence="1">
    <location>
        <begin position="313"/>
        <end position="325"/>
    </location>
</feature>
<dbReference type="Pfam" id="PF05598">
    <property type="entry name" value="DUF772"/>
    <property type="match status" value="1"/>
</dbReference>
<comment type="caution">
    <text evidence="3">The sequence shown here is derived from an EMBL/GenBank/DDBJ whole genome shotgun (WGS) entry which is preliminary data.</text>
</comment>
<accession>A0A7W8BB93</accession>
<evidence type="ECO:0000256" key="1">
    <source>
        <dbReference type="SAM" id="MobiDB-lite"/>
    </source>
</evidence>
<sequence>MRLRLVVVEDAVDRTGGPGGEPARHDRVWVRDRLEGLWDEGLVAWHPRDRRPGISPAQPALVCVLQHLHHLSDRQAAEVARCRIDVKYVLGLELDDPGFHHSVLRDFRDRLAQEDRADLLLGLALKRPKEARRGWSRNAGTGAPTPSASSSPRGSRADPSWSPKRSAPSWRTSPAPPPELLEDLVTAEWGERYGRQVRMCGQPSHSVARFTQAGTDARTLLDHIYAGCPGGTLPQGEVLRQILVQQAPGYGTLHGGPVRQAAVWSVPRADQMPPRGAAGARTSEKQPSHVIRSSDSRRNPSGESLTRALLRHAPGEHDQAEKGSERPPSLVSRHPGP</sequence>
<dbReference type="AlphaFoldDB" id="A0A7W8BB93"/>
<feature type="domain" description="Transposase InsH N-terminal" evidence="2">
    <location>
        <begin position="40"/>
        <end position="110"/>
    </location>
</feature>
<dbReference type="EMBL" id="JACHJF010000011">
    <property type="protein sequence ID" value="MBB5120186.1"/>
    <property type="molecule type" value="Genomic_DNA"/>
</dbReference>
<name>A0A7W8BB93_STREU</name>
<protein>
    <recommendedName>
        <fullName evidence="2">Transposase InsH N-terminal domain-containing protein</fullName>
    </recommendedName>
</protein>
<reference evidence="3 4" key="1">
    <citation type="submission" date="2020-08" db="EMBL/GenBank/DDBJ databases">
        <title>Genomic Encyclopedia of Type Strains, Phase III (KMG-III): the genomes of soil and plant-associated and newly described type strains.</title>
        <authorList>
            <person name="Whitman W."/>
        </authorList>
    </citation>
    <scope>NUCLEOTIDE SEQUENCE [LARGE SCALE GENOMIC DNA]</scope>
    <source>
        <strain evidence="3 4">CECT 3259</strain>
    </source>
</reference>
<dbReference type="Proteomes" id="UP000528608">
    <property type="component" value="Unassembled WGS sequence"/>
</dbReference>
<dbReference type="InterPro" id="IPR008490">
    <property type="entry name" value="Transposase_InsH_N"/>
</dbReference>
<feature type="region of interest" description="Disordered" evidence="1">
    <location>
        <begin position="132"/>
        <end position="179"/>
    </location>
</feature>
<feature type="compositionally biased region" description="Low complexity" evidence="1">
    <location>
        <begin position="139"/>
        <end position="160"/>
    </location>
</feature>
<evidence type="ECO:0000313" key="3">
    <source>
        <dbReference type="EMBL" id="MBB5120186.1"/>
    </source>
</evidence>